<feature type="compositionally biased region" description="Low complexity" evidence="1">
    <location>
        <begin position="547"/>
        <end position="562"/>
    </location>
</feature>
<feature type="region of interest" description="Disordered" evidence="1">
    <location>
        <begin position="166"/>
        <end position="195"/>
    </location>
</feature>
<gene>
    <name evidence="2" type="ORF">GCM10009716_47590</name>
</gene>
<evidence type="ECO:0000256" key="1">
    <source>
        <dbReference type="SAM" id="MobiDB-lite"/>
    </source>
</evidence>
<evidence type="ECO:0000313" key="2">
    <source>
        <dbReference type="EMBL" id="GAA1935032.1"/>
    </source>
</evidence>
<comment type="caution">
    <text evidence="2">The sequence shown here is derived from an EMBL/GenBank/DDBJ whole genome shotgun (WGS) entry which is preliminary data.</text>
</comment>
<accession>A0ABN2PW06</accession>
<feature type="region of interest" description="Disordered" evidence="1">
    <location>
        <begin position="530"/>
        <end position="562"/>
    </location>
</feature>
<organism evidence="2 3">
    <name type="scientific">Streptomyces sodiiphilus</name>
    <dbReference type="NCBI Taxonomy" id="226217"/>
    <lineage>
        <taxon>Bacteria</taxon>
        <taxon>Bacillati</taxon>
        <taxon>Actinomycetota</taxon>
        <taxon>Actinomycetes</taxon>
        <taxon>Kitasatosporales</taxon>
        <taxon>Streptomycetaceae</taxon>
        <taxon>Streptomyces</taxon>
    </lineage>
</organism>
<feature type="compositionally biased region" description="Pro residues" evidence="1">
    <location>
        <begin position="534"/>
        <end position="546"/>
    </location>
</feature>
<protein>
    <submittedName>
        <fullName evidence="2">Relaxase/mobilization nuclease domain-containing protein</fullName>
    </submittedName>
</protein>
<name>A0ABN2PW06_9ACTN</name>
<evidence type="ECO:0000313" key="3">
    <source>
        <dbReference type="Proteomes" id="UP001501303"/>
    </source>
</evidence>
<reference evidence="2 3" key="1">
    <citation type="journal article" date="2019" name="Int. J. Syst. Evol. Microbiol.">
        <title>The Global Catalogue of Microorganisms (GCM) 10K type strain sequencing project: providing services to taxonomists for standard genome sequencing and annotation.</title>
        <authorList>
            <consortium name="The Broad Institute Genomics Platform"/>
            <consortium name="The Broad Institute Genome Sequencing Center for Infectious Disease"/>
            <person name="Wu L."/>
            <person name="Ma J."/>
        </authorList>
    </citation>
    <scope>NUCLEOTIDE SEQUENCE [LARGE SCALE GENOMIC DNA]</scope>
    <source>
        <strain evidence="2 3">JCM 13581</strain>
    </source>
</reference>
<dbReference type="EMBL" id="BAAAMJ010000082">
    <property type="protein sequence ID" value="GAA1935032.1"/>
    <property type="molecule type" value="Genomic_DNA"/>
</dbReference>
<sequence>MIPRIHKQGGNTVGLLHYLYGKGTHEKHVDPHLVASFDGMAPDPGRDPTVTKKDLQHLLDQPLHLLPKDQRPDKHVWHCSVRAAPGDRLLTDAEWGDIARRIVAATGIDPGDGAGCRWAAIRHADDHIHIIATLVREDGRRPDHHRSGKRAQTEARHIENDYDLHRVASGDGTADTRATSAERHKAERRGQEATSRDLLREHVHQALAGAANETEFFDRLAGEGVRIKKRIAPSGDVIGYSVAMVGDRNKDNEPVWYSGSTLAPDLSLPRIRKRFDPTDTDDATTWLEHRDASAPIRARRFTAATLDTLTIGQDDAATAAHLIGVGEVIHSLAQTTHGAGRTELRKAARSFERATRSHIHARETEMHALRRAARQIVHSGPAVGRSADGAVTAFVLDLLVLTVIAAVRWHRARSHAQQAEAAQRTADHLRAAYRATTARPLAALRTHSERLPHHTRQRHTEVVRYALPHLADRLETEPGFPALLAMIDQAHRAGHNTADLLAQSAEHRELHTAESISNVLVWRLHHLGTTTPPARRPAPTPAPASHPAPAVVPQQAPQPRRR</sequence>
<feature type="compositionally biased region" description="Basic and acidic residues" evidence="1">
    <location>
        <begin position="180"/>
        <end position="195"/>
    </location>
</feature>
<dbReference type="RefSeq" id="WP_344266576.1">
    <property type="nucleotide sequence ID" value="NZ_BAAAMJ010000082.1"/>
</dbReference>
<dbReference type="Proteomes" id="UP001501303">
    <property type="component" value="Unassembled WGS sequence"/>
</dbReference>
<proteinExistence type="predicted"/>
<keyword evidence="3" id="KW-1185">Reference proteome</keyword>